<accession>A0A3P3XFY6</accession>
<evidence type="ECO:0000313" key="2">
    <source>
        <dbReference type="EMBL" id="SLM09869.1"/>
    </source>
</evidence>
<dbReference type="InterPro" id="IPR023473">
    <property type="entry name" value="AMMECR1"/>
</dbReference>
<dbReference type="Gene3D" id="3.30.1490.150">
    <property type="entry name" value="Hypothetical protein ph0010, domain 2"/>
    <property type="match status" value="1"/>
</dbReference>
<organism evidence="2">
    <name type="scientific">uncultured spirochete</name>
    <dbReference type="NCBI Taxonomy" id="156406"/>
    <lineage>
        <taxon>Bacteria</taxon>
        <taxon>Pseudomonadati</taxon>
        <taxon>Spirochaetota</taxon>
        <taxon>Spirochaetia</taxon>
        <taxon>Spirochaetales</taxon>
        <taxon>environmental samples</taxon>
    </lineage>
</organism>
<dbReference type="NCBIfam" id="TIGR00296">
    <property type="entry name" value="TIGR00296 family protein"/>
    <property type="match status" value="1"/>
</dbReference>
<dbReference type="EMBL" id="FWDM01000002">
    <property type="protein sequence ID" value="SLM09869.1"/>
    <property type="molecule type" value="Genomic_DNA"/>
</dbReference>
<sequence length="187" mass="20456">MKFSIDIDDQKALLKYARKVIQAALEHEPEPEPPELSTTLRCGAFVTLREDASLRGCIGRMQSNDPLARTIAEMALAAAFEDPRFTSVAAEELPRLEIEITLLSPLKPILPEQVVVGKHGLLISALGRSGVLLPQVPTEYGWDRETFLEQLCRKAGLAAGTWKSSLAQLYGFEGFVFSESSLSPAEG</sequence>
<feature type="domain" description="AMMECR1" evidence="1">
    <location>
        <begin position="1"/>
        <end position="187"/>
    </location>
</feature>
<dbReference type="Gene3D" id="3.30.700.20">
    <property type="entry name" value="Hypothetical protein ph0010, domain 1"/>
    <property type="match status" value="1"/>
</dbReference>
<protein>
    <recommendedName>
        <fullName evidence="1">AMMECR1 domain-containing protein</fullName>
    </recommendedName>
</protein>
<gene>
    <name evidence="2" type="ORF">SPIROBIBN47_100099</name>
</gene>
<dbReference type="AlphaFoldDB" id="A0A3P3XFY6"/>
<name>A0A3P3XFY6_9SPIR</name>
<dbReference type="InterPro" id="IPR002733">
    <property type="entry name" value="AMMECR1_domain"/>
</dbReference>
<dbReference type="InterPro" id="IPR027485">
    <property type="entry name" value="AMMECR1_N"/>
</dbReference>
<evidence type="ECO:0000259" key="1">
    <source>
        <dbReference type="PROSITE" id="PS51112"/>
    </source>
</evidence>
<reference evidence="2" key="1">
    <citation type="submission" date="2017-02" db="EMBL/GenBank/DDBJ databases">
        <authorList>
            <person name="Regsiter A."/>
            <person name="William W."/>
        </authorList>
    </citation>
    <scope>NUCLEOTIDE SEQUENCE</scope>
    <source>
        <strain evidence="2">Bib</strain>
    </source>
</reference>
<proteinExistence type="predicted"/>
<dbReference type="PROSITE" id="PS51112">
    <property type="entry name" value="AMMECR1"/>
    <property type="match status" value="1"/>
</dbReference>
<dbReference type="NCBIfam" id="TIGR04335">
    <property type="entry name" value="AmmeMemoSam_A"/>
    <property type="match status" value="1"/>
</dbReference>
<dbReference type="SUPFAM" id="SSF143447">
    <property type="entry name" value="AMMECR1-like"/>
    <property type="match status" value="1"/>
</dbReference>
<dbReference type="InterPro" id="IPR036071">
    <property type="entry name" value="AMMECR1_dom_sf"/>
</dbReference>
<dbReference type="InterPro" id="IPR027623">
    <property type="entry name" value="AmmeMemoSam_A"/>
</dbReference>
<dbReference type="PANTHER" id="PTHR13016">
    <property type="entry name" value="AMMECR1 HOMOLOG"/>
    <property type="match status" value="1"/>
</dbReference>
<dbReference type="Pfam" id="PF01871">
    <property type="entry name" value="AMMECR1"/>
    <property type="match status" value="1"/>
</dbReference>
<dbReference type="PANTHER" id="PTHR13016:SF0">
    <property type="entry name" value="AMME SYNDROME CANDIDATE GENE 1 PROTEIN"/>
    <property type="match status" value="1"/>
</dbReference>